<evidence type="ECO:0000313" key="1">
    <source>
        <dbReference type="EMBL" id="ACF46449.1"/>
    </source>
</evidence>
<name>B4S8R2_PROA2</name>
<gene>
    <name evidence="1" type="ordered locus">Paes_1428</name>
</gene>
<dbReference type="AlphaFoldDB" id="B4S8R2"/>
<dbReference type="eggNOG" id="ENOG5033RK3">
    <property type="taxonomic scope" value="Bacteria"/>
</dbReference>
<dbReference type="EMBL" id="CP001108">
    <property type="protein sequence ID" value="ACF46449.1"/>
    <property type="molecule type" value="Genomic_DNA"/>
</dbReference>
<protein>
    <submittedName>
        <fullName evidence="1">Uncharacterized protein</fullName>
    </submittedName>
</protein>
<dbReference type="KEGG" id="paa:Paes_1428"/>
<accession>B4S8R2</accession>
<sequence length="592" mass="67335">MSPEKSQLEWKRFLTSNIKTKSQRPHTVKSRKPLKPWIRPRKLTRKVLENMLVRHIDKNPKINQNLRWSNSQRGWQVRSLLGNAKYWRPYRLWPASVKNELTELFIDHVLDPQRRLVSLNPTKTSFTFDEVRNVYLASVAHTLYLDIFSIVPWKLKTFDENQLRWLLDGRYFAFNFAIDIDKKSLPDALSKYGFGYVERMRTETDPWNFYSISTPCLPGDPALLFNKLSKLGINKSATIQDAISIVARWCQENLAHGSTSYAWGGGIFNGSSWTDQLYPSSEVIFLGEMEPAFVNSFRQKLNTTYIAPRLPPGVTVPQLVDAKGVFADEAMGQLDAQGNPQFPPRIGFMKHCTYSGCQSSGGLLHWLFKCLNIPAKQYSAFLGDVVAGNYPGSFHKGIEVSIGQAETIVVSHNDHFYLGMGIYHQALPDGSYIAHLLDPHIDLINIFLPKNFQEWWLPPYNNSSATADPTAYGKKQKELYQSQLLMIGATKAFSSFVIDWWKAYEQAGRILAAIDTNTIPWIVLLNNLTIPANVLAGVLNIAETTIRSRINDIENGVNTQWGTTLAAYEAGFLQWKRDLYKNKTGTTLWSNP</sequence>
<keyword evidence="2" id="KW-1185">Reference proteome</keyword>
<proteinExistence type="predicted"/>
<reference evidence="1" key="1">
    <citation type="submission" date="2008-06" db="EMBL/GenBank/DDBJ databases">
        <title>Complete sequence of chromosome of Prosthecochloris aestuarii DSM 271.</title>
        <authorList>
            <consortium name="US DOE Joint Genome Institute"/>
            <person name="Lucas S."/>
            <person name="Copeland A."/>
            <person name="Lapidus A."/>
            <person name="Glavina del Rio T."/>
            <person name="Dalin E."/>
            <person name="Tice H."/>
            <person name="Bruce D."/>
            <person name="Goodwin L."/>
            <person name="Pitluck S."/>
            <person name="Schmutz J."/>
            <person name="Larimer F."/>
            <person name="Land M."/>
            <person name="Hauser L."/>
            <person name="Kyrpides N."/>
            <person name="Anderson I."/>
            <person name="Liu Z."/>
            <person name="Li T."/>
            <person name="Zhao F."/>
            <person name="Overmann J."/>
            <person name="Bryant D.A."/>
            <person name="Richardson P."/>
        </authorList>
    </citation>
    <scope>NUCLEOTIDE SEQUENCE [LARGE SCALE GENOMIC DNA]</scope>
    <source>
        <strain evidence="1">DSM 271</strain>
    </source>
</reference>
<evidence type="ECO:0000313" key="2">
    <source>
        <dbReference type="Proteomes" id="UP000002725"/>
    </source>
</evidence>
<dbReference type="HOGENOM" id="CLU_457642_0_0_10"/>
<dbReference type="Proteomes" id="UP000002725">
    <property type="component" value="Chromosome"/>
</dbReference>
<organism evidence="1 2">
    <name type="scientific">Prosthecochloris aestuarii (strain DSM 271 / SK 413)</name>
    <dbReference type="NCBI Taxonomy" id="290512"/>
    <lineage>
        <taxon>Bacteria</taxon>
        <taxon>Pseudomonadati</taxon>
        <taxon>Chlorobiota</taxon>
        <taxon>Chlorobiia</taxon>
        <taxon>Chlorobiales</taxon>
        <taxon>Chlorobiaceae</taxon>
        <taxon>Prosthecochloris</taxon>
    </lineage>
</organism>